<dbReference type="InterPro" id="IPR038765">
    <property type="entry name" value="Papain-like_cys_pep_sf"/>
</dbReference>
<feature type="transmembrane region" description="Helical" evidence="2">
    <location>
        <begin position="250"/>
        <end position="271"/>
    </location>
</feature>
<dbReference type="InterPro" id="IPR002931">
    <property type="entry name" value="Transglutaminase-like"/>
</dbReference>
<accession>A0A7Z0J839</accession>
<keyword evidence="5" id="KW-1185">Reference proteome</keyword>
<proteinExistence type="predicted"/>
<gene>
    <name evidence="4" type="ORF">HNR05_003305</name>
</gene>
<evidence type="ECO:0000256" key="2">
    <source>
        <dbReference type="SAM" id="Phobius"/>
    </source>
</evidence>
<dbReference type="AlphaFoldDB" id="A0A7Z0J839"/>
<keyword evidence="2" id="KW-1133">Transmembrane helix</keyword>
<dbReference type="Pfam" id="PF01841">
    <property type="entry name" value="Transglut_core"/>
    <property type="match status" value="1"/>
</dbReference>
<feature type="transmembrane region" description="Helical" evidence="2">
    <location>
        <begin position="688"/>
        <end position="709"/>
    </location>
</feature>
<comment type="caution">
    <text evidence="4">The sequence shown here is derived from an EMBL/GenBank/DDBJ whole genome shotgun (WGS) entry which is preliminary data.</text>
</comment>
<keyword evidence="2" id="KW-0472">Membrane</keyword>
<evidence type="ECO:0000256" key="1">
    <source>
        <dbReference type="SAM" id="MobiDB-lite"/>
    </source>
</evidence>
<feature type="transmembrane region" description="Helical" evidence="2">
    <location>
        <begin position="75"/>
        <end position="94"/>
    </location>
</feature>
<reference evidence="4 5" key="1">
    <citation type="submission" date="2020-07" db="EMBL/GenBank/DDBJ databases">
        <title>Sequencing the genomes of 1000 actinobacteria strains.</title>
        <authorList>
            <person name="Klenk H.-P."/>
        </authorList>
    </citation>
    <scope>NUCLEOTIDE SEQUENCE [LARGE SCALE GENOMIC DNA]</scope>
    <source>
        <strain evidence="4 5">LI1</strain>
    </source>
</reference>
<organism evidence="4 5">
    <name type="scientific">Glaciibacter psychrotolerans</name>
    <dbReference type="NCBI Taxonomy" id="670054"/>
    <lineage>
        <taxon>Bacteria</taxon>
        <taxon>Bacillati</taxon>
        <taxon>Actinomycetota</taxon>
        <taxon>Actinomycetes</taxon>
        <taxon>Micrococcales</taxon>
        <taxon>Microbacteriaceae</taxon>
        <taxon>Glaciibacter</taxon>
    </lineage>
</organism>
<protein>
    <recommendedName>
        <fullName evidence="3">Transglutaminase-like domain-containing protein</fullName>
    </recommendedName>
</protein>
<evidence type="ECO:0000313" key="5">
    <source>
        <dbReference type="Proteomes" id="UP000537260"/>
    </source>
</evidence>
<feature type="domain" description="Transglutaminase-like" evidence="3">
    <location>
        <begin position="546"/>
        <end position="622"/>
    </location>
</feature>
<feature type="transmembrane region" description="Helical" evidence="2">
    <location>
        <begin position="47"/>
        <end position="68"/>
    </location>
</feature>
<name>A0A7Z0J839_9MICO</name>
<feature type="transmembrane region" description="Helical" evidence="2">
    <location>
        <begin position="200"/>
        <end position="217"/>
    </location>
</feature>
<sequence length="858" mass="91103">MTRQSRAVHRGAGGEFRGVVFTVMNAAFVLGMIGVGIWAAFPIYQDAFYLITVGGAVVVGTAVAAVGLSRSWSWFTLLMVTVGSYLVLGVPLAVPTALTSVPAFGSGFLKLLGATALSWKELVTISIPVGTYQTMLVPAFILVLAVTTAALSLAWRSRSLYLLAIPLTFIFQLFGLTFGSSRTSVPIQLGPVNIPAPRESLIGLVALLLAIGFLVWRSHYARTAALRHATRATGVRHATVGSFERVKRGALVAGTLLLATVIALPLAASAVRPAERDVLRTSIDPSVTIREYVSPLSQYRSYFVGDLYDSTLFTVTKPSSTLTRLRLAVLSNYDGQIFRVIDPVGGTTDQSTAFARVPNVRDVDSSAGDVASATITAGQYSGVWLPLAGSLARIDFTGPRREALTNAFYYSDNTDAGVELRSLRAGDSYRFDTRVAATEPALSTVTPPAGGTGVIGESLIPESLVNWVRAQRVGSDGAGLAELITRLRERGFLSHALDAPAETASWADDLSDYSFAPSLSGHSIDRIDSIFTALLEKQNSTTATDNKSLVAAVGDDEQFAVAAALLAAQLGFPARVVLGFTLVATNADAQSIPACSDGVCAGKNLTAWVEVAGSDGSWTSVDVTPQHENPLAPSDNQLRDPKIASQVLPDEATEQAPPEANPTSGEEKKNDDRTEAVDVGWLLDILKIAGIALLGILIVVAPFLAIWGAKAQRRRERKRGHSAAARIAGGWEEYVDSAVDHGQPAPGSLTRIEFATQHGSAGSSLLATLADEAVFGPVPPQQADSDSFWKLVESERALLASETTQRRRLKAALSLRSFARALGAQHSNKFIYGKFGARLTRRAELGNGGATDIRRSRG</sequence>
<feature type="region of interest" description="Disordered" evidence="1">
    <location>
        <begin position="619"/>
        <end position="673"/>
    </location>
</feature>
<evidence type="ECO:0000313" key="4">
    <source>
        <dbReference type="EMBL" id="NYJ21514.1"/>
    </source>
</evidence>
<evidence type="ECO:0000259" key="3">
    <source>
        <dbReference type="Pfam" id="PF01841"/>
    </source>
</evidence>
<feature type="transmembrane region" description="Helical" evidence="2">
    <location>
        <begin position="135"/>
        <end position="153"/>
    </location>
</feature>
<feature type="transmembrane region" description="Helical" evidence="2">
    <location>
        <begin position="160"/>
        <end position="180"/>
    </location>
</feature>
<dbReference type="Proteomes" id="UP000537260">
    <property type="component" value="Unassembled WGS sequence"/>
</dbReference>
<keyword evidence="2" id="KW-0812">Transmembrane</keyword>
<feature type="transmembrane region" description="Helical" evidence="2">
    <location>
        <begin position="20"/>
        <end position="41"/>
    </location>
</feature>
<dbReference type="SUPFAM" id="SSF54001">
    <property type="entry name" value="Cysteine proteinases"/>
    <property type="match status" value="1"/>
</dbReference>
<dbReference type="RefSeq" id="WP_179580102.1">
    <property type="nucleotide sequence ID" value="NZ_JACCFM010000001.1"/>
</dbReference>
<dbReference type="EMBL" id="JACCFM010000001">
    <property type="protein sequence ID" value="NYJ21514.1"/>
    <property type="molecule type" value="Genomic_DNA"/>
</dbReference>